<reference evidence="1" key="1">
    <citation type="journal article" date="2021" name="Proc. Natl. Acad. Sci. U.S.A.">
        <title>A Catalog of Tens of Thousands of Viruses from Human Metagenomes Reveals Hidden Associations with Chronic Diseases.</title>
        <authorList>
            <person name="Tisza M.J."/>
            <person name="Buck C.B."/>
        </authorList>
    </citation>
    <scope>NUCLEOTIDE SEQUENCE</scope>
    <source>
        <strain evidence="1">Ctoyw14</strain>
    </source>
</reference>
<proteinExistence type="predicted"/>
<evidence type="ECO:0000313" key="1">
    <source>
        <dbReference type="EMBL" id="DAD74056.1"/>
    </source>
</evidence>
<name>A0A8S5LVW5_9CAUD</name>
<sequence>MKMIIVYDVLTRVEIYRGTSMTEALRAQYDYLNFIGIHDEREATRIEVIL</sequence>
<accession>A0A8S5LVW5</accession>
<protein>
    <submittedName>
        <fullName evidence="1">Uncharacterized protein</fullName>
    </submittedName>
</protein>
<organism evidence="1">
    <name type="scientific">Podoviridae sp. ctoyw14</name>
    <dbReference type="NCBI Taxonomy" id="2826578"/>
    <lineage>
        <taxon>Viruses</taxon>
        <taxon>Duplodnaviria</taxon>
        <taxon>Heunggongvirae</taxon>
        <taxon>Uroviricota</taxon>
        <taxon>Caudoviricetes</taxon>
    </lineage>
</organism>
<dbReference type="EMBL" id="BK014751">
    <property type="protein sequence ID" value="DAD74056.1"/>
    <property type="molecule type" value="Genomic_DNA"/>
</dbReference>